<dbReference type="Gene3D" id="3.40.50.10810">
    <property type="entry name" value="Tandem AAA-ATPase domain"/>
    <property type="match status" value="1"/>
</dbReference>
<evidence type="ECO:0000259" key="4">
    <source>
        <dbReference type="Pfam" id="PF00176"/>
    </source>
</evidence>
<keyword evidence="6" id="KW-1185">Reference proteome</keyword>
<reference evidence="6" key="1">
    <citation type="journal article" date="2012" name="MBio">
        <title>Comparative genome analysis of Trichophyton rubrum and related dermatophytes reveals candidate genes involved in infection.</title>
        <authorList>
            <person name="Martinez D.A."/>
            <person name="Oliver B.G."/>
            <person name="Graeser Y."/>
            <person name="Goldberg J.M."/>
            <person name="Li W."/>
            <person name="Martinez-Rossi N.M."/>
            <person name="Monod M."/>
            <person name="Shelest E."/>
            <person name="Barton R.C."/>
            <person name="Birch E."/>
            <person name="Brakhage A.A."/>
            <person name="Chen Z."/>
            <person name="Gurr S.J."/>
            <person name="Heiman D."/>
            <person name="Heitman J."/>
            <person name="Kosti I."/>
            <person name="Rossi A."/>
            <person name="Saif S."/>
            <person name="Samalova M."/>
            <person name="Saunders C.W."/>
            <person name="Shea T."/>
            <person name="Summerbell R.C."/>
            <person name="Xu J."/>
            <person name="Young S."/>
            <person name="Zeng Q."/>
            <person name="Birren B.W."/>
            <person name="Cuomo C.A."/>
            <person name="White T.C."/>
        </authorList>
    </citation>
    <scope>NUCLEOTIDE SEQUENCE [LARGE SCALE GENOMIC DNA]</scope>
    <source>
        <strain evidence="6">ATCC MYA-4604 / CBS 118893</strain>
    </source>
</reference>
<dbReference type="SUPFAM" id="SSF52540">
    <property type="entry name" value="P-loop containing nucleoside triphosphate hydrolases"/>
    <property type="match status" value="1"/>
</dbReference>
<dbReference type="OrthoDB" id="4170557at2759"/>
<dbReference type="GO" id="GO:0008094">
    <property type="term" value="F:ATP-dependent activity, acting on DNA"/>
    <property type="evidence" value="ECO:0007669"/>
    <property type="project" value="TreeGrafter"/>
</dbReference>
<sequence>MLLAFPVYIRHTLVGYTSTKLDREFLAHSTDDAQIFSVLELPVLQLIVLAMSAGTGVYQSLDKLATFLDFDTVPALHKWMGGNLCKPYWDEYKRGCAAIELSRVSKAKPTGLRLVLKRLAEGEAGGSRKYSSDFPDTQTWKAIDWQARLVYKILSVNQADRHGIFYNRNFGEVEMATRAWQVVLRLDLDLYREQRPNKRAKASHEFDHWQSEDEEPIPVPVNPDKGVARVVWADIPTELEDQGKKSMVTLTGLVSYSYEQFFEEICSGFQLKEHGYQIDQLFFNGDPIFNESFKGFLKCAGASKNRLLVQLAAKECPAELSIPPIENEETSRQLLFDIMVAERLSSGFDLRDRFSKWSLIQEVTSSYLSHVNSECELLQQDLDAEGDNIRWLHTSKGSDEAQDEAHDEATDDLLLCEPTSEDLQQYREQEKWIDNKDLQRQGHAEACKALGIANPNIPRLPGMLPSAKFKFWQPLAIKAIKEFEEGYLRGGILADEVGIGKTFEAIGLEQYHWNMRKAALKSNLEVVAPRPTLIVVPPNLIHQWASEIKAMSSDLIVKIYYGGKRKSDTDGAEYLTEILSKESEVFSQTEETARTTIITSLRTLTLRHGPTPLKKSMLD</sequence>
<proteinExistence type="predicted"/>
<dbReference type="STRING" id="535722.E4UPG0"/>
<organism evidence="6">
    <name type="scientific">Arthroderma gypseum (strain ATCC MYA-4604 / CBS 118893)</name>
    <name type="common">Microsporum gypseum</name>
    <dbReference type="NCBI Taxonomy" id="535722"/>
    <lineage>
        <taxon>Eukaryota</taxon>
        <taxon>Fungi</taxon>
        <taxon>Dikarya</taxon>
        <taxon>Ascomycota</taxon>
        <taxon>Pezizomycotina</taxon>
        <taxon>Eurotiomycetes</taxon>
        <taxon>Eurotiomycetidae</taxon>
        <taxon>Onygenales</taxon>
        <taxon>Arthrodermataceae</taxon>
        <taxon>Nannizzia</taxon>
    </lineage>
</organism>
<dbReference type="EMBL" id="DS989823">
    <property type="protein sequence ID" value="EFQ99049.1"/>
    <property type="molecule type" value="Genomic_DNA"/>
</dbReference>
<evidence type="ECO:0000256" key="3">
    <source>
        <dbReference type="ARBA" id="ARBA00022840"/>
    </source>
</evidence>
<evidence type="ECO:0000256" key="1">
    <source>
        <dbReference type="ARBA" id="ARBA00022741"/>
    </source>
</evidence>
<dbReference type="GO" id="GO:0006281">
    <property type="term" value="P:DNA repair"/>
    <property type="evidence" value="ECO:0007669"/>
    <property type="project" value="TreeGrafter"/>
</dbReference>
<dbReference type="InterPro" id="IPR000330">
    <property type="entry name" value="SNF2_N"/>
</dbReference>
<feature type="domain" description="SNF2 N-terminal" evidence="4">
    <location>
        <begin position="484"/>
        <end position="604"/>
    </location>
</feature>
<dbReference type="InterPro" id="IPR050628">
    <property type="entry name" value="SNF2_RAD54_helicase_TF"/>
</dbReference>
<dbReference type="InterPro" id="IPR038718">
    <property type="entry name" value="SNF2-like_sf"/>
</dbReference>
<accession>E4UPG0</accession>
<dbReference type="InterPro" id="IPR027417">
    <property type="entry name" value="P-loop_NTPase"/>
</dbReference>
<keyword evidence="2" id="KW-0378">Hydrolase</keyword>
<name>E4UPG0_ARTGP</name>
<dbReference type="GO" id="GO:0016787">
    <property type="term" value="F:hydrolase activity"/>
    <property type="evidence" value="ECO:0007669"/>
    <property type="project" value="UniProtKB-KW"/>
</dbReference>
<dbReference type="VEuPathDB" id="FungiDB:MGYG_02061"/>
<dbReference type="GeneID" id="10029828"/>
<keyword evidence="3" id="KW-0067">ATP-binding</keyword>
<dbReference type="GO" id="GO:0005524">
    <property type="term" value="F:ATP binding"/>
    <property type="evidence" value="ECO:0007669"/>
    <property type="project" value="UniProtKB-KW"/>
</dbReference>
<evidence type="ECO:0000313" key="5">
    <source>
        <dbReference type="EMBL" id="EFQ99049.1"/>
    </source>
</evidence>
<dbReference type="AlphaFoldDB" id="E4UPG0"/>
<gene>
    <name evidence="5" type="ORF">MGYG_02061</name>
</gene>
<dbReference type="InParanoid" id="E4UPG0"/>
<dbReference type="RefSeq" id="XP_003174532.1">
    <property type="nucleotide sequence ID" value="XM_003174484.1"/>
</dbReference>
<evidence type="ECO:0000256" key="2">
    <source>
        <dbReference type="ARBA" id="ARBA00022801"/>
    </source>
</evidence>
<dbReference type="HOGENOM" id="CLU_441422_0_0_1"/>
<dbReference type="eggNOG" id="KOG1001">
    <property type="taxonomic scope" value="Eukaryota"/>
</dbReference>
<dbReference type="Proteomes" id="UP000002669">
    <property type="component" value="Unassembled WGS sequence"/>
</dbReference>
<keyword evidence="1" id="KW-0547">Nucleotide-binding</keyword>
<dbReference type="PANTHER" id="PTHR45626">
    <property type="entry name" value="TRANSCRIPTION TERMINATION FACTOR 2-RELATED"/>
    <property type="match status" value="1"/>
</dbReference>
<evidence type="ECO:0000313" key="6">
    <source>
        <dbReference type="Proteomes" id="UP000002669"/>
    </source>
</evidence>
<protein>
    <recommendedName>
        <fullName evidence="4">SNF2 N-terminal domain-containing protein</fullName>
    </recommendedName>
</protein>
<dbReference type="GO" id="GO:0005634">
    <property type="term" value="C:nucleus"/>
    <property type="evidence" value="ECO:0007669"/>
    <property type="project" value="TreeGrafter"/>
</dbReference>
<dbReference type="Pfam" id="PF00176">
    <property type="entry name" value="SNF2-rel_dom"/>
    <property type="match status" value="1"/>
</dbReference>